<comment type="caution">
    <text evidence="1">The sequence shown here is derived from an EMBL/GenBank/DDBJ whole genome shotgun (WGS) entry which is preliminary data.</text>
</comment>
<reference evidence="1" key="1">
    <citation type="submission" date="2023-07" db="EMBL/GenBank/DDBJ databases">
        <title>Sorghum-associated microbial communities from plants grown in Nebraska, USA.</title>
        <authorList>
            <person name="Schachtman D."/>
        </authorList>
    </citation>
    <scope>NUCLEOTIDE SEQUENCE</scope>
    <source>
        <strain evidence="1">BE330</strain>
    </source>
</reference>
<evidence type="ECO:0000313" key="2">
    <source>
        <dbReference type="Proteomes" id="UP001185331"/>
    </source>
</evidence>
<dbReference type="RefSeq" id="WP_309853835.1">
    <property type="nucleotide sequence ID" value="NZ_JAVDQJ010000004.1"/>
</dbReference>
<dbReference type="Proteomes" id="UP001185331">
    <property type="component" value="Unassembled WGS sequence"/>
</dbReference>
<gene>
    <name evidence="1" type="ORF">J2Y00_002553</name>
</gene>
<protein>
    <submittedName>
        <fullName evidence="1">Uncharacterized protein</fullName>
    </submittedName>
</protein>
<sequence>MKLRDRLKVGMSVTLTRGLTAYHSGFTVPPGTPGFVSATRVPCVYHGSGMPGDEFACVDVLLRLADLDDTQISQLRGVALYRPGQIPDGWVESVFAQPLLRTGEGDYTMFRVAAGYTDMTVRADHPLAAALRADLADKPLRDEKAYGPFLYPWLRGLTHAQALDHLAALSTGVPLMKSSVPLSQVT</sequence>
<accession>A0AAE3XDC9</accession>
<proteinExistence type="predicted"/>
<dbReference type="AlphaFoldDB" id="A0AAE3XDC9"/>
<evidence type="ECO:0000313" key="1">
    <source>
        <dbReference type="EMBL" id="MDR6218956.1"/>
    </source>
</evidence>
<organism evidence="1 2">
    <name type="scientific">Deinococcus soli</name>
    <name type="common">ex Cha et al. 2016</name>
    <dbReference type="NCBI Taxonomy" id="1309411"/>
    <lineage>
        <taxon>Bacteria</taxon>
        <taxon>Thermotogati</taxon>
        <taxon>Deinococcota</taxon>
        <taxon>Deinococci</taxon>
        <taxon>Deinococcales</taxon>
        <taxon>Deinococcaceae</taxon>
        <taxon>Deinococcus</taxon>
    </lineage>
</organism>
<dbReference type="EMBL" id="JAVDQK010000005">
    <property type="protein sequence ID" value="MDR6218956.1"/>
    <property type="molecule type" value="Genomic_DNA"/>
</dbReference>
<name>A0AAE3XDC9_9DEIO</name>